<dbReference type="EC" id="4.2.2.-" evidence="3"/>
<dbReference type="InterPro" id="IPR012997">
    <property type="entry name" value="RplA"/>
</dbReference>
<feature type="chain" id="PRO_5038179077" description="Probable endolytic peptidoglycan transglycosylase RlpA" evidence="3">
    <location>
        <begin position="35"/>
        <end position="322"/>
    </location>
</feature>
<dbReference type="PANTHER" id="PTHR34183">
    <property type="entry name" value="ENDOLYTIC PEPTIDOGLYCAN TRANSGLYCOSYLASE RLPA"/>
    <property type="match status" value="1"/>
</dbReference>
<comment type="similarity">
    <text evidence="3 4">Belongs to the RlpA family.</text>
</comment>
<keyword evidence="3" id="KW-0732">Signal</keyword>
<comment type="caution">
    <text evidence="6">The sequence shown here is derived from an EMBL/GenBank/DDBJ whole genome shotgun (WGS) entry which is preliminary data.</text>
</comment>
<accession>A0A928ZRX9</accession>
<keyword evidence="2 3" id="KW-0961">Cell wall biogenesis/degradation</keyword>
<dbReference type="Pfam" id="PF03330">
    <property type="entry name" value="DPBB_1"/>
    <property type="match status" value="1"/>
</dbReference>
<evidence type="ECO:0000313" key="6">
    <source>
        <dbReference type="EMBL" id="MBE9067213.1"/>
    </source>
</evidence>
<dbReference type="Gene3D" id="2.40.40.10">
    <property type="entry name" value="RlpA-like domain"/>
    <property type="match status" value="1"/>
</dbReference>
<dbReference type="AlphaFoldDB" id="A0A928ZRX9"/>
<dbReference type="PANTHER" id="PTHR34183:SF8">
    <property type="entry name" value="ENDOLYTIC PEPTIDOGLYCAN TRANSGLYCOSYLASE RLPA-RELATED"/>
    <property type="match status" value="1"/>
</dbReference>
<dbReference type="SUPFAM" id="SSF50685">
    <property type="entry name" value="Barwin-like endoglucanases"/>
    <property type="match status" value="1"/>
</dbReference>
<keyword evidence="7" id="KW-1185">Reference proteome</keyword>
<evidence type="ECO:0000256" key="4">
    <source>
        <dbReference type="RuleBase" id="RU003495"/>
    </source>
</evidence>
<dbReference type="GO" id="GO:0071555">
    <property type="term" value="P:cell wall organization"/>
    <property type="evidence" value="ECO:0007669"/>
    <property type="project" value="UniProtKB-KW"/>
</dbReference>
<dbReference type="EMBL" id="JADEXP010000082">
    <property type="protein sequence ID" value="MBE9067213.1"/>
    <property type="molecule type" value="Genomic_DNA"/>
</dbReference>
<dbReference type="GO" id="GO:0000270">
    <property type="term" value="P:peptidoglycan metabolic process"/>
    <property type="evidence" value="ECO:0007669"/>
    <property type="project" value="UniProtKB-UniRule"/>
</dbReference>
<evidence type="ECO:0000256" key="1">
    <source>
        <dbReference type="ARBA" id="ARBA00023239"/>
    </source>
</evidence>
<dbReference type="NCBIfam" id="TIGR00413">
    <property type="entry name" value="rlpA"/>
    <property type="match status" value="1"/>
</dbReference>
<feature type="signal peptide" evidence="3">
    <location>
        <begin position="1"/>
        <end position="34"/>
    </location>
</feature>
<protein>
    <recommendedName>
        <fullName evidence="3">Probable endolytic peptidoglycan transglycosylase RlpA</fullName>
        <ecNumber evidence="3">4.2.2.-</ecNumber>
    </recommendedName>
</protein>
<dbReference type="GO" id="GO:0008932">
    <property type="term" value="F:lytic endotransglycosylase activity"/>
    <property type="evidence" value="ECO:0007669"/>
    <property type="project" value="UniProtKB-UniRule"/>
</dbReference>
<evidence type="ECO:0000259" key="5">
    <source>
        <dbReference type="Pfam" id="PF03330"/>
    </source>
</evidence>
<comment type="function">
    <text evidence="3">Lytic transglycosylase with a strong preference for naked glycan strands that lack stem peptides.</text>
</comment>
<organism evidence="6 7">
    <name type="scientific">Leptolyngbya cf. ectocarpi LEGE 11479</name>
    <dbReference type="NCBI Taxonomy" id="1828722"/>
    <lineage>
        <taxon>Bacteria</taxon>
        <taxon>Bacillati</taxon>
        <taxon>Cyanobacteriota</taxon>
        <taxon>Cyanophyceae</taxon>
        <taxon>Leptolyngbyales</taxon>
        <taxon>Leptolyngbyaceae</taxon>
        <taxon>Leptolyngbya group</taxon>
        <taxon>Leptolyngbya</taxon>
    </lineage>
</organism>
<gene>
    <name evidence="3" type="primary">rlpA</name>
    <name evidence="6" type="ORF">IQ260_11150</name>
</gene>
<sequence length="322" mass="34258" precursor="true">MLGAPWFMNRHFIGRVAATALLSTLLPLSARANAQTAQTFDTSYDAETFEVSLTNQSSPSSDPSSTETLQTFLQSSTAVRVNAHAHEKRQAATVYVKNIPVLTYIDTADSAEVMSGWLPSPMAQTDGAIANASEMAAQLENMSAQDAAFTAHWDDGSYVVMAGDSPLVTLGDTVQLPDATENEAENALQVTNRLRRLLGNSPTEPVTEVIGRPAPAAPVQQVAAVRSSQSGMASWYGPGFHGRRSASGESFNQYAMTAAHRTLPFGTQVRVTNLNNGRQVVVRINDRGPYSHGRIIDLSAGAASEIGLQSAGVGPVQIEVLQ</sequence>
<evidence type="ECO:0000256" key="3">
    <source>
        <dbReference type="HAMAP-Rule" id="MF_02071"/>
    </source>
</evidence>
<reference evidence="6" key="1">
    <citation type="submission" date="2020-10" db="EMBL/GenBank/DDBJ databases">
        <authorList>
            <person name="Castelo-Branco R."/>
            <person name="Eusebio N."/>
            <person name="Adriana R."/>
            <person name="Vieira A."/>
            <person name="Brugerolle De Fraissinette N."/>
            <person name="Rezende De Castro R."/>
            <person name="Schneider M.P."/>
            <person name="Vasconcelos V."/>
            <person name="Leao P.N."/>
        </authorList>
    </citation>
    <scope>NUCLEOTIDE SEQUENCE</scope>
    <source>
        <strain evidence="6">LEGE 11479</strain>
    </source>
</reference>
<dbReference type="CDD" id="cd22268">
    <property type="entry name" value="DPBB_RlpA-like"/>
    <property type="match status" value="1"/>
</dbReference>
<evidence type="ECO:0000313" key="7">
    <source>
        <dbReference type="Proteomes" id="UP000615026"/>
    </source>
</evidence>
<feature type="domain" description="RlpA-like protein double-psi beta-barrel" evidence="5">
    <location>
        <begin position="229"/>
        <end position="318"/>
    </location>
</feature>
<proteinExistence type="inferred from homology"/>
<dbReference type="InterPro" id="IPR034718">
    <property type="entry name" value="RlpA"/>
</dbReference>
<dbReference type="HAMAP" id="MF_02071">
    <property type="entry name" value="RlpA"/>
    <property type="match status" value="1"/>
</dbReference>
<dbReference type="Proteomes" id="UP000615026">
    <property type="component" value="Unassembled WGS sequence"/>
</dbReference>
<evidence type="ECO:0000256" key="2">
    <source>
        <dbReference type="ARBA" id="ARBA00023316"/>
    </source>
</evidence>
<keyword evidence="1 3" id="KW-0456">Lyase</keyword>
<name>A0A928ZRX9_LEPEC</name>
<dbReference type="InterPro" id="IPR036908">
    <property type="entry name" value="RlpA-like_sf"/>
</dbReference>
<dbReference type="InterPro" id="IPR009009">
    <property type="entry name" value="RlpA-like_DPBB"/>
</dbReference>